<keyword evidence="13" id="KW-1185">Reference proteome</keyword>
<dbReference type="EC" id="6.2.-.-" evidence="8"/>
<sequence>MIRKVLLVKGIVQGVGFRPFCAKLAKELKLGGSVQNNSSGVLIELCGSNENIDEFSKKLLDEAPPLAMIQTIEIISEEKLLGPIGEFTIKASERQEMQLVLIPPDIATCDDCLQEMRDPNDKRYRYPFINCTNCGPRYTIIKELPYDRTKTTMACFPMCDDCSSEYNDVTDRRYHAQPNACPECGPTLWLCDARGKKLASNDEAIALAKAHLKAGRILAVKGIGGYHLACDPRNDEAVRALRARKKRPDKPFALMAKDFKAAEKVVLLNGMARKLLASPRRPIVVCPKAKGCGPLLSAYVAPNIDTYGVMLPYTPIQHLLLEDEDLDLLIMTSANLSDEPLVAGNREALQKLASITDYYLMHDRDIYVKIDDSVIAMAGNTPIFTRRARGYVPQPYISKDVLPPIFGAGGEMKSTFSVSHDHYIFTSQYLGDLKEVASIALYEHVMDMFLSLYEISPLFLVHDKHPMYLSTKIAKDKLPEVKDSLAVQHHHAHLAACLWDNDFQGEAMGLILDGTGFGDDGNIWGGEILVGNAKSFIRWGHLLEAPLPGGDKAVLEPWRFALSILLKTFGLDKSMELADKFWPDRKRTSEALIRNMNIYVKTSSAGRLFDAAASLLGLRDAVTYDAQAAIELEALAKGRECAPFRLERENGHLILDWRPAIEWLIMGLMGGKRKERLAAGFHDGFAAALAQACKDISLETRIRHVALSGGVWQNKRLLNVTCALLRRAGLEPLVHKNTSPNDECISLGQIAIGIERWSK</sequence>
<keyword evidence="5" id="KW-0863">Zinc-finger</keyword>
<reference evidence="12 13" key="1">
    <citation type="submission" date="2016-11" db="EMBL/GenBank/DDBJ databases">
        <authorList>
            <person name="Varghese N."/>
            <person name="Submissions S."/>
        </authorList>
    </citation>
    <scope>NUCLEOTIDE SEQUENCE [LARGE SCALE GENOMIC DNA]</scope>
    <source>
        <strain evidence="12 13">DSM 20664</strain>
    </source>
</reference>
<dbReference type="Gene3D" id="3.30.420.40">
    <property type="match status" value="1"/>
</dbReference>
<dbReference type="InterPro" id="IPR006070">
    <property type="entry name" value="Sua5-like_dom"/>
</dbReference>
<dbReference type="Pfam" id="PF00708">
    <property type="entry name" value="Acylphosphatase"/>
    <property type="match status" value="1"/>
</dbReference>
<gene>
    <name evidence="12" type="ORF">SAMN05444368_0293</name>
</gene>
<comment type="catalytic activity">
    <reaction evidence="7">
        <text>C-terminal L-cysteinyl-[HypE protein] + carbamoyl phosphate + ATP + H2O = C-terminal S-carboxamide-L-cysteinyl-[HypE protein] + AMP + phosphate + diphosphate + H(+)</text>
        <dbReference type="Rhea" id="RHEA:55636"/>
        <dbReference type="Rhea" id="RHEA-COMP:14247"/>
        <dbReference type="Rhea" id="RHEA-COMP:14392"/>
        <dbReference type="ChEBI" id="CHEBI:15377"/>
        <dbReference type="ChEBI" id="CHEBI:15378"/>
        <dbReference type="ChEBI" id="CHEBI:30616"/>
        <dbReference type="ChEBI" id="CHEBI:33019"/>
        <dbReference type="ChEBI" id="CHEBI:43474"/>
        <dbReference type="ChEBI" id="CHEBI:58228"/>
        <dbReference type="ChEBI" id="CHEBI:76913"/>
        <dbReference type="ChEBI" id="CHEBI:139126"/>
        <dbReference type="ChEBI" id="CHEBI:456215"/>
    </reaction>
</comment>
<dbReference type="InterPro" id="IPR001792">
    <property type="entry name" value="Acylphosphatase-like_dom"/>
</dbReference>
<feature type="active site" evidence="9">
    <location>
        <position position="18"/>
    </location>
</feature>
<feature type="domain" description="YrdC-like" evidence="11">
    <location>
        <begin position="202"/>
        <end position="390"/>
    </location>
</feature>
<dbReference type="Proteomes" id="UP000185093">
    <property type="component" value="Unassembled WGS sequence"/>
</dbReference>
<name>A0ABY1JB21_9BACT</name>
<dbReference type="InterPro" id="IPR017968">
    <property type="entry name" value="Acylphosphatase_CS"/>
</dbReference>
<dbReference type="Pfam" id="PF01300">
    <property type="entry name" value="Sua5_yciO_yrdC"/>
    <property type="match status" value="1"/>
</dbReference>
<evidence type="ECO:0000256" key="2">
    <source>
        <dbReference type="ARBA" id="ARBA00008097"/>
    </source>
</evidence>
<dbReference type="EMBL" id="FSQZ01000001">
    <property type="protein sequence ID" value="SIN62988.1"/>
    <property type="molecule type" value="Genomic_DNA"/>
</dbReference>
<dbReference type="SUPFAM" id="SSF53067">
    <property type="entry name" value="Actin-like ATPase domain"/>
    <property type="match status" value="1"/>
</dbReference>
<evidence type="ECO:0000256" key="6">
    <source>
        <dbReference type="ARBA" id="ARBA00022833"/>
    </source>
</evidence>
<dbReference type="NCBIfam" id="TIGR00143">
    <property type="entry name" value="hypF"/>
    <property type="match status" value="1"/>
</dbReference>
<dbReference type="PIRSF" id="PIRSF006256">
    <property type="entry name" value="CMPcnvr_hdrg_mat"/>
    <property type="match status" value="1"/>
</dbReference>
<protein>
    <recommendedName>
        <fullName evidence="8">Carbamoyltransferase</fullName>
        <ecNumber evidence="8">6.2.-.-</ecNumber>
    </recommendedName>
</protein>
<accession>A0ABY1JB21</accession>
<dbReference type="PANTHER" id="PTHR42959">
    <property type="entry name" value="CARBAMOYLTRANSFERASE"/>
    <property type="match status" value="1"/>
</dbReference>
<keyword evidence="9" id="KW-0378">Hydrolase</keyword>
<dbReference type="SUPFAM" id="SSF55821">
    <property type="entry name" value="YrdC/RibB"/>
    <property type="match status" value="1"/>
</dbReference>
<proteinExistence type="inferred from homology"/>
<comment type="caution">
    <text evidence="12">The sequence shown here is derived from an EMBL/GenBank/DDBJ whole genome shotgun (WGS) entry which is preliminary data.</text>
</comment>
<dbReference type="SUPFAM" id="SSF54975">
    <property type="entry name" value="Acylphosphatase/BLUF domain-like"/>
    <property type="match status" value="1"/>
</dbReference>
<evidence type="ECO:0000256" key="5">
    <source>
        <dbReference type="ARBA" id="ARBA00022771"/>
    </source>
</evidence>
<feature type="domain" description="Acylphosphatase-like" evidence="10">
    <location>
        <begin position="3"/>
        <end position="91"/>
    </location>
</feature>
<dbReference type="Gene3D" id="3.30.110.120">
    <property type="match status" value="1"/>
</dbReference>
<dbReference type="Pfam" id="PF22521">
    <property type="entry name" value="HypF_C_2"/>
    <property type="match status" value="1"/>
</dbReference>
<dbReference type="PANTHER" id="PTHR42959:SF1">
    <property type="entry name" value="CARBAMOYLTRANSFERASE HYPF"/>
    <property type="match status" value="1"/>
</dbReference>
<evidence type="ECO:0000256" key="1">
    <source>
        <dbReference type="ARBA" id="ARBA00004711"/>
    </source>
</evidence>
<keyword evidence="3" id="KW-0436">Ligase</keyword>
<dbReference type="PROSITE" id="PS51163">
    <property type="entry name" value="YRDC"/>
    <property type="match status" value="1"/>
</dbReference>
<evidence type="ECO:0000313" key="13">
    <source>
        <dbReference type="Proteomes" id="UP000185093"/>
    </source>
</evidence>
<feature type="active site" evidence="9">
    <location>
        <position position="36"/>
    </location>
</feature>
<dbReference type="Gene3D" id="3.90.870.50">
    <property type="match status" value="1"/>
</dbReference>
<evidence type="ECO:0000256" key="3">
    <source>
        <dbReference type="ARBA" id="ARBA00022598"/>
    </source>
</evidence>
<dbReference type="Pfam" id="PF07503">
    <property type="entry name" value="zf-HYPF"/>
    <property type="match status" value="2"/>
</dbReference>
<dbReference type="InterPro" id="IPR055128">
    <property type="entry name" value="HypF_C_2"/>
</dbReference>
<dbReference type="PROSITE" id="PS51160">
    <property type="entry name" value="ACYLPHOSPHATASE_3"/>
    <property type="match status" value="1"/>
</dbReference>
<evidence type="ECO:0000256" key="7">
    <source>
        <dbReference type="ARBA" id="ARBA00048220"/>
    </source>
</evidence>
<comment type="pathway">
    <text evidence="1">Protein modification; [NiFe] hydrogenase maturation.</text>
</comment>
<evidence type="ECO:0000259" key="11">
    <source>
        <dbReference type="PROSITE" id="PS51163"/>
    </source>
</evidence>
<keyword evidence="4" id="KW-0479">Metal-binding</keyword>
<dbReference type="InterPro" id="IPR011125">
    <property type="entry name" value="Znf_HypF"/>
</dbReference>
<dbReference type="Gene3D" id="3.30.420.360">
    <property type="match status" value="1"/>
</dbReference>
<keyword evidence="6" id="KW-0862">Zinc</keyword>
<dbReference type="PROSITE" id="PS00150">
    <property type="entry name" value="ACYLPHOSPHATASE_1"/>
    <property type="match status" value="1"/>
</dbReference>
<evidence type="ECO:0000256" key="9">
    <source>
        <dbReference type="PROSITE-ProRule" id="PRU00520"/>
    </source>
</evidence>
<dbReference type="InterPro" id="IPR051060">
    <property type="entry name" value="Carbamoyltrans_HypF-like"/>
</dbReference>
<comment type="similarity">
    <text evidence="2 8">Belongs to the carbamoyltransferase HypF family.</text>
</comment>
<dbReference type="InterPro" id="IPR017945">
    <property type="entry name" value="DHBP_synth_RibB-like_a/b_dom"/>
</dbReference>
<evidence type="ECO:0000313" key="12">
    <source>
        <dbReference type="EMBL" id="SIN62988.1"/>
    </source>
</evidence>
<dbReference type="Pfam" id="PF17788">
    <property type="entry name" value="HypF_C"/>
    <property type="match status" value="1"/>
</dbReference>
<dbReference type="InterPro" id="IPR004421">
    <property type="entry name" value="Carbamoyltransferase_HypF"/>
</dbReference>
<evidence type="ECO:0000259" key="10">
    <source>
        <dbReference type="PROSITE" id="PS51160"/>
    </source>
</evidence>
<dbReference type="InterPro" id="IPR036046">
    <property type="entry name" value="Acylphosphatase-like_dom_sf"/>
</dbReference>
<evidence type="ECO:0000256" key="8">
    <source>
        <dbReference type="PIRNR" id="PIRNR006256"/>
    </source>
</evidence>
<organism evidence="12 13">
    <name type="scientific">Acetomicrobium flavidum</name>
    <dbReference type="NCBI Taxonomy" id="49896"/>
    <lineage>
        <taxon>Bacteria</taxon>
        <taxon>Thermotogati</taxon>
        <taxon>Synergistota</taxon>
        <taxon>Synergistia</taxon>
        <taxon>Synergistales</taxon>
        <taxon>Acetomicrobiaceae</taxon>
        <taxon>Acetomicrobium</taxon>
    </lineage>
</organism>
<comment type="catalytic activity">
    <reaction evidence="9">
        <text>an acyl phosphate + H2O = a carboxylate + phosphate + H(+)</text>
        <dbReference type="Rhea" id="RHEA:14965"/>
        <dbReference type="ChEBI" id="CHEBI:15377"/>
        <dbReference type="ChEBI" id="CHEBI:15378"/>
        <dbReference type="ChEBI" id="CHEBI:29067"/>
        <dbReference type="ChEBI" id="CHEBI:43474"/>
        <dbReference type="ChEBI" id="CHEBI:59918"/>
        <dbReference type="EC" id="3.6.1.7"/>
    </reaction>
</comment>
<dbReference type="InterPro" id="IPR041440">
    <property type="entry name" value="HypF_C"/>
</dbReference>
<dbReference type="InterPro" id="IPR043129">
    <property type="entry name" value="ATPase_NBD"/>
</dbReference>
<evidence type="ECO:0000256" key="4">
    <source>
        <dbReference type="ARBA" id="ARBA00022723"/>
    </source>
</evidence>